<dbReference type="SUPFAM" id="SSF46894">
    <property type="entry name" value="C-terminal effector domain of the bipartite response regulators"/>
    <property type="match status" value="1"/>
</dbReference>
<evidence type="ECO:0000256" key="2">
    <source>
        <dbReference type="ARBA" id="ARBA00023012"/>
    </source>
</evidence>
<dbReference type="Pfam" id="PF00486">
    <property type="entry name" value="Trans_reg_C"/>
    <property type="match status" value="1"/>
</dbReference>
<dbReference type="GO" id="GO:0006355">
    <property type="term" value="P:regulation of DNA-templated transcription"/>
    <property type="evidence" value="ECO:0007669"/>
    <property type="project" value="InterPro"/>
</dbReference>
<keyword evidence="4 7" id="KW-0238">DNA-binding</keyword>
<feature type="domain" description="OmpR/PhoB-type" evidence="10">
    <location>
        <begin position="149"/>
        <end position="249"/>
    </location>
</feature>
<feature type="modified residue" description="4-aspartylphosphate" evidence="6">
    <location>
        <position position="50"/>
    </location>
</feature>
<dbReference type="PROSITE" id="PS51755">
    <property type="entry name" value="OMPR_PHOB"/>
    <property type="match status" value="1"/>
</dbReference>
<keyword evidence="5" id="KW-0804">Transcription</keyword>
<dbReference type="InterPro" id="IPR036388">
    <property type="entry name" value="WH-like_DNA-bd_sf"/>
</dbReference>
<dbReference type="Proteomes" id="UP000727506">
    <property type="component" value="Unassembled WGS sequence"/>
</dbReference>
<dbReference type="GO" id="GO:0000156">
    <property type="term" value="F:phosphorelay response regulator activity"/>
    <property type="evidence" value="ECO:0007669"/>
    <property type="project" value="TreeGrafter"/>
</dbReference>
<dbReference type="InterPro" id="IPR016032">
    <property type="entry name" value="Sig_transdc_resp-reg_C-effctor"/>
</dbReference>
<evidence type="ECO:0000256" key="5">
    <source>
        <dbReference type="ARBA" id="ARBA00023163"/>
    </source>
</evidence>
<comment type="caution">
    <text evidence="11">The sequence shown here is derived from an EMBL/GenBank/DDBJ whole genome shotgun (WGS) entry which is preliminary data.</text>
</comment>
<dbReference type="InterPro" id="IPR001789">
    <property type="entry name" value="Sig_transdc_resp-reg_receiver"/>
</dbReference>
<accession>A0A943UX44</accession>
<dbReference type="Pfam" id="PF00072">
    <property type="entry name" value="Response_reg"/>
    <property type="match status" value="1"/>
</dbReference>
<dbReference type="PANTHER" id="PTHR48111:SF1">
    <property type="entry name" value="TWO-COMPONENT RESPONSE REGULATOR ORR33"/>
    <property type="match status" value="1"/>
</dbReference>
<dbReference type="SMART" id="SM00862">
    <property type="entry name" value="Trans_reg_C"/>
    <property type="match status" value="1"/>
</dbReference>
<evidence type="ECO:0000256" key="1">
    <source>
        <dbReference type="ARBA" id="ARBA00022553"/>
    </source>
</evidence>
<gene>
    <name evidence="11" type="ORF">KH142_02465</name>
</gene>
<dbReference type="InterPro" id="IPR001867">
    <property type="entry name" value="OmpR/PhoB-type_DNA-bd"/>
</dbReference>
<feature type="DNA-binding region" description="OmpR/PhoB-type" evidence="7">
    <location>
        <begin position="149"/>
        <end position="249"/>
    </location>
</feature>
<reference evidence="11" key="1">
    <citation type="submission" date="2021-02" db="EMBL/GenBank/DDBJ databases">
        <title>Infant gut strain persistence is associated with maternal origin, phylogeny, and functional potential including surface adhesion and iron acquisition.</title>
        <authorList>
            <person name="Lou Y.C."/>
        </authorList>
    </citation>
    <scope>NUCLEOTIDE SEQUENCE</scope>
    <source>
        <strain evidence="11">L2_039_000G1_dasL2_039_000G1_concoct_11</strain>
    </source>
</reference>
<evidence type="ECO:0000256" key="6">
    <source>
        <dbReference type="PROSITE-ProRule" id="PRU00169"/>
    </source>
</evidence>
<evidence type="ECO:0000259" key="10">
    <source>
        <dbReference type="PROSITE" id="PS51755"/>
    </source>
</evidence>
<feature type="domain" description="Response regulatory" evidence="9">
    <location>
        <begin position="1"/>
        <end position="117"/>
    </location>
</feature>
<organism evidence="11 12">
    <name type="scientific">Slackia piriformis</name>
    <dbReference type="NCBI Taxonomy" id="626934"/>
    <lineage>
        <taxon>Bacteria</taxon>
        <taxon>Bacillati</taxon>
        <taxon>Actinomycetota</taxon>
        <taxon>Coriobacteriia</taxon>
        <taxon>Eggerthellales</taxon>
        <taxon>Eggerthellaceae</taxon>
        <taxon>Slackia</taxon>
    </lineage>
</organism>
<dbReference type="SMART" id="SM00448">
    <property type="entry name" value="REC"/>
    <property type="match status" value="1"/>
</dbReference>
<keyword evidence="2" id="KW-0902">Two-component regulatory system</keyword>
<dbReference type="GO" id="GO:0032993">
    <property type="term" value="C:protein-DNA complex"/>
    <property type="evidence" value="ECO:0007669"/>
    <property type="project" value="TreeGrafter"/>
</dbReference>
<dbReference type="SUPFAM" id="SSF52172">
    <property type="entry name" value="CheY-like"/>
    <property type="match status" value="1"/>
</dbReference>
<dbReference type="CDD" id="cd00383">
    <property type="entry name" value="trans_reg_C"/>
    <property type="match status" value="1"/>
</dbReference>
<dbReference type="AlphaFoldDB" id="A0A943UX44"/>
<dbReference type="PROSITE" id="PS50110">
    <property type="entry name" value="RESPONSE_REGULATORY"/>
    <property type="match status" value="1"/>
</dbReference>
<dbReference type="Gene3D" id="3.40.50.2300">
    <property type="match status" value="1"/>
</dbReference>
<evidence type="ECO:0000256" key="3">
    <source>
        <dbReference type="ARBA" id="ARBA00023015"/>
    </source>
</evidence>
<evidence type="ECO:0000256" key="4">
    <source>
        <dbReference type="ARBA" id="ARBA00023125"/>
    </source>
</evidence>
<evidence type="ECO:0000256" key="8">
    <source>
        <dbReference type="SAM" id="Coils"/>
    </source>
</evidence>
<evidence type="ECO:0000313" key="11">
    <source>
        <dbReference type="EMBL" id="MBS6940343.1"/>
    </source>
</evidence>
<evidence type="ECO:0000256" key="7">
    <source>
        <dbReference type="PROSITE-ProRule" id="PRU01091"/>
    </source>
</evidence>
<protein>
    <submittedName>
        <fullName evidence="11">Response regulator transcription factor</fullName>
    </submittedName>
</protein>
<dbReference type="Gene3D" id="6.10.250.690">
    <property type="match status" value="1"/>
</dbReference>
<keyword evidence="8" id="KW-0175">Coiled coil</keyword>
<keyword evidence="3" id="KW-0805">Transcription regulation</keyword>
<keyword evidence="1 6" id="KW-0597">Phosphoprotein</keyword>
<dbReference type="Gene3D" id="1.10.10.10">
    <property type="entry name" value="Winged helix-like DNA-binding domain superfamily/Winged helix DNA-binding domain"/>
    <property type="match status" value="1"/>
</dbReference>
<evidence type="ECO:0000259" key="9">
    <source>
        <dbReference type="PROSITE" id="PS50110"/>
    </source>
</evidence>
<dbReference type="PANTHER" id="PTHR48111">
    <property type="entry name" value="REGULATOR OF RPOS"/>
    <property type="match status" value="1"/>
</dbReference>
<dbReference type="InterPro" id="IPR011006">
    <property type="entry name" value="CheY-like_superfamily"/>
</dbReference>
<dbReference type="FunFam" id="1.10.10.10:FF:000018">
    <property type="entry name" value="DNA-binding response regulator ResD"/>
    <property type="match status" value="1"/>
</dbReference>
<dbReference type="EMBL" id="JAGZSV010000025">
    <property type="protein sequence ID" value="MBS6940343.1"/>
    <property type="molecule type" value="Genomic_DNA"/>
</dbReference>
<sequence>MIYYLEDDEQIRNLTLYTLAQTGHETRGFACAAELYAALEDAVPDLFILDVMLPGEDGISVLKKLRARPDAENVPVMMLTAKSTEFDTVLGLDAGADDYLAKPFGMMELLSRVNALLRRARRDEERARQAAEAARADVPAAVIADAASADVMDAGPIHLDAARYAVTVAGCEVRLTHKEFETLRFLMHNRGIVVSRSQLLDQVWGYEVAGETRTVDAHIQTLRKKLSEADPQAASLIETVRGVGYRMKG</sequence>
<dbReference type="GO" id="GO:0005829">
    <property type="term" value="C:cytosol"/>
    <property type="evidence" value="ECO:0007669"/>
    <property type="project" value="TreeGrafter"/>
</dbReference>
<proteinExistence type="predicted"/>
<name>A0A943UX44_9ACTN</name>
<dbReference type="GO" id="GO:0000976">
    <property type="term" value="F:transcription cis-regulatory region binding"/>
    <property type="evidence" value="ECO:0007669"/>
    <property type="project" value="TreeGrafter"/>
</dbReference>
<feature type="coiled-coil region" evidence="8">
    <location>
        <begin position="106"/>
        <end position="137"/>
    </location>
</feature>
<evidence type="ECO:0000313" key="12">
    <source>
        <dbReference type="Proteomes" id="UP000727506"/>
    </source>
</evidence>
<dbReference type="InterPro" id="IPR039420">
    <property type="entry name" value="WalR-like"/>
</dbReference>